<keyword evidence="10" id="KW-1185">Reference proteome</keyword>
<comment type="caution">
    <text evidence="9">The sequence shown here is derived from an EMBL/GenBank/DDBJ whole genome shotgun (WGS) entry which is preliminary data.</text>
</comment>
<evidence type="ECO:0000256" key="3">
    <source>
        <dbReference type="ARBA" id="ARBA00022821"/>
    </source>
</evidence>
<keyword evidence="3" id="KW-0611">Plant defense</keyword>
<dbReference type="Proteomes" id="UP000653305">
    <property type="component" value="Unassembled WGS sequence"/>
</dbReference>
<comment type="similarity">
    <text evidence="4 5">Belongs to the small heat shock protein (HSP20) family.</text>
</comment>
<reference evidence="9" key="1">
    <citation type="submission" date="2020-07" db="EMBL/GenBank/DDBJ databases">
        <title>Ethylene signaling mediates host invasion by parasitic plants.</title>
        <authorList>
            <person name="Yoshida S."/>
        </authorList>
    </citation>
    <scope>NUCLEOTIDE SEQUENCE</scope>
    <source>
        <strain evidence="9">Okayama</strain>
    </source>
</reference>
<evidence type="ECO:0000259" key="8">
    <source>
        <dbReference type="PROSITE" id="PS01031"/>
    </source>
</evidence>
<dbReference type="GO" id="GO:0006952">
    <property type="term" value="P:defense response"/>
    <property type="evidence" value="ECO:0007669"/>
    <property type="project" value="UniProtKB-KW"/>
</dbReference>
<comment type="subcellular location">
    <subcellularLocation>
        <location evidence="1">Cell membrane</location>
        <topology evidence="1">Single-pass membrane protein</topology>
    </subcellularLocation>
</comment>
<organism evidence="9 10">
    <name type="scientific">Phtheirospermum japonicum</name>
    <dbReference type="NCBI Taxonomy" id="374723"/>
    <lineage>
        <taxon>Eukaryota</taxon>
        <taxon>Viridiplantae</taxon>
        <taxon>Streptophyta</taxon>
        <taxon>Embryophyta</taxon>
        <taxon>Tracheophyta</taxon>
        <taxon>Spermatophyta</taxon>
        <taxon>Magnoliopsida</taxon>
        <taxon>eudicotyledons</taxon>
        <taxon>Gunneridae</taxon>
        <taxon>Pentapetalae</taxon>
        <taxon>asterids</taxon>
        <taxon>lamiids</taxon>
        <taxon>Lamiales</taxon>
        <taxon>Orobanchaceae</taxon>
        <taxon>Orobanchaceae incertae sedis</taxon>
        <taxon>Phtheirospermum</taxon>
    </lineage>
</organism>
<keyword evidence="7" id="KW-1133">Transmembrane helix</keyword>
<evidence type="ECO:0000256" key="4">
    <source>
        <dbReference type="PROSITE-ProRule" id="PRU00285"/>
    </source>
</evidence>
<dbReference type="SUPFAM" id="SSF49764">
    <property type="entry name" value="HSP20-like chaperones"/>
    <property type="match status" value="1"/>
</dbReference>
<evidence type="ECO:0000313" key="9">
    <source>
        <dbReference type="EMBL" id="GFP89886.1"/>
    </source>
</evidence>
<dbReference type="InterPro" id="IPR008978">
    <property type="entry name" value="HSP20-like_chaperone"/>
</dbReference>
<dbReference type="Gene3D" id="2.60.40.790">
    <property type="match status" value="1"/>
</dbReference>
<accession>A0A830BSW8</accession>
<dbReference type="PANTHER" id="PTHR43670">
    <property type="entry name" value="HEAT SHOCK PROTEIN 26"/>
    <property type="match status" value="1"/>
</dbReference>
<feature type="transmembrane region" description="Helical" evidence="7">
    <location>
        <begin position="187"/>
        <end position="212"/>
    </location>
</feature>
<dbReference type="CDD" id="cd06464">
    <property type="entry name" value="ACD_sHsps-like"/>
    <property type="match status" value="1"/>
</dbReference>
<evidence type="ECO:0000256" key="5">
    <source>
        <dbReference type="RuleBase" id="RU003616"/>
    </source>
</evidence>
<name>A0A830BSW8_9LAMI</name>
<dbReference type="PROSITE" id="PS01031">
    <property type="entry name" value="SHSP"/>
    <property type="match status" value="1"/>
</dbReference>
<dbReference type="Pfam" id="PF00011">
    <property type="entry name" value="HSP20"/>
    <property type="match status" value="1"/>
</dbReference>
<evidence type="ECO:0000256" key="2">
    <source>
        <dbReference type="ARBA" id="ARBA00022475"/>
    </source>
</evidence>
<keyword evidence="7" id="KW-0472">Membrane</keyword>
<feature type="domain" description="SHSP" evidence="8">
    <location>
        <begin position="9"/>
        <end position="118"/>
    </location>
</feature>
<dbReference type="GO" id="GO:0034605">
    <property type="term" value="P:cellular response to heat"/>
    <property type="evidence" value="ECO:0007669"/>
    <property type="project" value="TreeGrafter"/>
</dbReference>
<dbReference type="EMBL" id="BMAC01000203">
    <property type="protein sequence ID" value="GFP89886.1"/>
    <property type="molecule type" value="Genomic_DNA"/>
</dbReference>
<dbReference type="GO" id="GO:0005886">
    <property type="term" value="C:plasma membrane"/>
    <property type="evidence" value="ECO:0007669"/>
    <property type="project" value="UniProtKB-SubCell"/>
</dbReference>
<feature type="region of interest" description="Disordered" evidence="6">
    <location>
        <begin position="107"/>
        <end position="147"/>
    </location>
</feature>
<dbReference type="PANTHER" id="PTHR43670:SF114">
    <property type="entry name" value="OS05G0592000 PROTEIN"/>
    <property type="match status" value="1"/>
</dbReference>
<proteinExistence type="inferred from homology"/>
<evidence type="ECO:0000256" key="1">
    <source>
        <dbReference type="ARBA" id="ARBA00004162"/>
    </source>
</evidence>
<sequence>MAGKVHQGAPVYEEFEPFCKWQRKEDRDILEINLPDFKKDQLRVQISNQGILKVSGERGIENSSRKSKFHKEIIVPSNTHDTQAIQAKFVAGWLYITMPIIGNARASSGPSKTLVPTPKAELAKDESSPPKAELAKDESSPPASGGKAPAGFGLQGGVFSLGGGEGKSPEGFELEGVKRSPASRPRLAKVAVSLAATAAAVAVLIAYVVYMFRV</sequence>
<keyword evidence="7" id="KW-0812">Transmembrane</keyword>
<evidence type="ECO:0000313" key="10">
    <source>
        <dbReference type="Proteomes" id="UP000653305"/>
    </source>
</evidence>
<dbReference type="AlphaFoldDB" id="A0A830BSW8"/>
<evidence type="ECO:0000256" key="6">
    <source>
        <dbReference type="SAM" id="MobiDB-lite"/>
    </source>
</evidence>
<evidence type="ECO:0000256" key="7">
    <source>
        <dbReference type="SAM" id="Phobius"/>
    </source>
</evidence>
<keyword evidence="2" id="KW-1003">Cell membrane</keyword>
<dbReference type="InterPro" id="IPR002068">
    <property type="entry name" value="A-crystallin/Hsp20_dom"/>
</dbReference>
<gene>
    <name evidence="9" type="ORF">PHJA_001132400</name>
</gene>
<protein>
    <recommendedName>
        <fullName evidence="8">SHSP domain-containing protein</fullName>
    </recommendedName>
</protein>
<dbReference type="OrthoDB" id="1431247at2759"/>
<feature type="compositionally biased region" description="Basic and acidic residues" evidence="6">
    <location>
        <begin position="121"/>
        <end position="139"/>
    </location>
</feature>